<protein>
    <submittedName>
        <fullName evidence="1">Uncharacterized protein</fullName>
    </submittedName>
</protein>
<sequence>MEAAVSGGLGGLEIVLLGRLDIAASRAAAHHGANDGREAGRRQIGDALRLEGDAAGGRRGHAPRAAGAGTVQHVDRSDFTLALDESSADFRQSAGEIFWNFILRRDGVTGKEAAARPYGGFGDGLAALHKFSCHSFYTPPFLLSVLTIPL</sequence>
<reference evidence="1" key="1">
    <citation type="submission" date="2019-08" db="EMBL/GenBank/DDBJ databases">
        <authorList>
            <person name="Kucharzyk K."/>
            <person name="Murdoch R.W."/>
            <person name="Higgins S."/>
            <person name="Loffler F."/>
        </authorList>
    </citation>
    <scope>NUCLEOTIDE SEQUENCE</scope>
</reference>
<organism evidence="1">
    <name type="scientific">bioreactor metagenome</name>
    <dbReference type="NCBI Taxonomy" id="1076179"/>
    <lineage>
        <taxon>unclassified sequences</taxon>
        <taxon>metagenomes</taxon>
        <taxon>ecological metagenomes</taxon>
    </lineage>
</organism>
<name>A0A645H7B4_9ZZZZ</name>
<comment type="caution">
    <text evidence="1">The sequence shown here is derived from an EMBL/GenBank/DDBJ whole genome shotgun (WGS) entry which is preliminary data.</text>
</comment>
<evidence type="ECO:0000313" key="1">
    <source>
        <dbReference type="EMBL" id="MPN34252.1"/>
    </source>
</evidence>
<dbReference type="AlphaFoldDB" id="A0A645H7B4"/>
<dbReference type="EMBL" id="VSSQ01087187">
    <property type="protein sequence ID" value="MPN34252.1"/>
    <property type="molecule type" value="Genomic_DNA"/>
</dbReference>
<gene>
    <name evidence="1" type="ORF">SDC9_181745</name>
</gene>
<accession>A0A645H7B4</accession>
<proteinExistence type="predicted"/>